<reference evidence="5 6" key="1">
    <citation type="submission" date="2024-03" db="EMBL/GenBank/DDBJ databases">
        <title>Genome-scale model development and genomic sequencing of the oleaginous clade Lipomyces.</title>
        <authorList>
            <consortium name="Lawrence Berkeley National Laboratory"/>
            <person name="Czajka J.J."/>
            <person name="Han Y."/>
            <person name="Kim J."/>
            <person name="Mondo S.J."/>
            <person name="Hofstad B.A."/>
            <person name="Robles A."/>
            <person name="Haridas S."/>
            <person name="Riley R."/>
            <person name="LaButti K."/>
            <person name="Pangilinan J."/>
            <person name="Andreopoulos W."/>
            <person name="Lipzen A."/>
            <person name="Yan J."/>
            <person name="Wang M."/>
            <person name="Ng V."/>
            <person name="Grigoriev I.V."/>
            <person name="Spatafora J.W."/>
            <person name="Magnuson J.K."/>
            <person name="Baker S.E."/>
            <person name="Pomraning K.R."/>
        </authorList>
    </citation>
    <scope>NUCLEOTIDE SEQUENCE [LARGE SCALE GENOMIC DNA]</scope>
    <source>
        <strain evidence="5 6">Phaff 52-87</strain>
    </source>
</reference>
<feature type="domain" description="Xylanolytic transcriptional activator regulatory" evidence="4">
    <location>
        <begin position="378"/>
        <end position="471"/>
    </location>
</feature>
<evidence type="ECO:0000313" key="6">
    <source>
        <dbReference type="Proteomes" id="UP001498771"/>
    </source>
</evidence>
<dbReference type="PANTHER" id="PTHR46910">
    <property type="entry name" value="TRANSCRIPTION FACTOR PDR1"/>
    <property type="match status" value="1"/>
</dbReference>
<organism evidence="5 6">
    <name type="scientific">Myxozyma melibiosi</name>
    <dbReference type="NCBI Taxonomy" id="54550"/>
    <lineage>
        <taxon>Eukaryota</taxon>
        <taxon>Fungi</taxon>
        <taxon>Dikarya</taxon>
        <taxon>Ascomycota</taxon>
        <taxon>Saccharomycotina</taxon>
        <taxon>Lipomycetes</taxon>
        <taxon>Lipomycetales</taxon>
        <taxon>Lipomycetaceae</taxon>
        <taxon>Myxozyma</taxon>
    </lineage>
</organism>
<dbReference type="RefSeq" id="XP_064770634.1">
    <property type="nucleotide sequence ID" value="XM_064911533.1"/>
</dbReference>
<protein>
    <recommendedName>
        <fullName evidence="4">Xylanolytic transcriptional activator regulatory domain-containing protein</fullName>
    </recommendedName>
</protein>
<dbReference type="InterPro" id="IPR007219">
    <property type="entry name" value="XnlR_reg_dom"/>
</dbReference>
<evidence type="ECO:0000259" key="4">
    <source>
        <dbReference type="SMART" id="SM00906"/>
    </source>
</evidence>
<proteinExistence type="predicted"/>
<dbReference type="Proteomes" id="UP001498771">
    <property type="component" value="Unassembled WGS sequence"/>
</dbReference>
<name>A0ABR1FCL9_9ASCO</name>
<feature type="region of interest" description="Disordered" evidence="3">
    <location>
        <begin position="78"/>
        <end position="110"/>
    </location>
</feature>
<dbReference type="CDD" id="cd12148">
    <property type="entry name" value="fungal_TF_MHR"/>
    <property type="match status" value="1"/>
</dbReference>
<keyword evidence="1" id="KW-0539">Nucleus</keyword>
<feature type="compositionally biased region" description="Polar residues" evidence="3">
    <location>
        <begin position="1"/>
        <end position="10"/>
    </location>
</feature>
<feature type="coiled-coil region" evidence="2">
    <location>
        <begin position="114"/>
        <end position="141"/>
    </location>
</feature>
<evidence type="ECO:0000256" key="1">
    <source>
        <dbReference type="ARBA" id="ARBA00023242"/>
    </source>
</evidence>
<keyword evidence="6" id="KW-1185">Reference proteome</keyword>
<feature type="region of interest" description="Disordered" evidence="3">
    <location>
        <begin position="1"/>
        <end position="28"/>
    </location>
</feature>
<keyword evidence="2" id="KW-0175">Coiled coil</keyword>
<comment type="caution">
    <text evidence="5">The sequence shown here is derived from an EMBL/GenBank/DDBJ whole genome shotgun (WGS) entry which is preliminary data.</text>
</comment>
<dbReference type="PANTHER" id="PTHR46910:SF5">
    <property type="entry name" value="ZN(II)2CYS6 TRANSCRIPTION FACTOR (EUROFUNG)"/>
    <property type="match status" value="1"/>
</dbReference>
<evidence type="ECO:0000256" key="3">
    <source>
        <dbReference type="SAM" id="MobiDB-lite"/>
    </source>
</evidence>
<evidence type="ECO:0000313" key="5">
    <source>
        <dbReference type="EMBL" id="KAK7207601.1"/>
    </source>
</evidence>
<dbReference type="Pfam" id="PF04082">
    <property type="entry name" value="Fungal_trans"/>
    <property type="match status" value="1"/>
</dbReference>
<sequence>MPSFSVTSLQHADIDSQPPDLSESLSSRSSLSLRSLAEFSNDDFEQLRFDPQLEHDLPQSWPSSSSLVPAEHMYLDGGKRRSSLSKPDQTSVQQQQQQQEQAPDVPSSQSALRLTKIEYHLEKLTELLEQQQREQLRASAASSSSLPPRDAAAITLTSSDPQATSAYTTAAAPDTIRSDLVTKVNAQLRDLGATSSMLIGMRQTEKPSPEMYEALDNDRSLMCWSSALADQASSIGLSEEVADSLAIDSHRPWLPDKESGIELLDCFLANTVHAHPMISLPLAQSIRDSIYTPEFNNDKFFIQKLACASYMMIQALNHTNLPQCVKIQDGTPIENVLYRNMFMVLRDVRVLFVPSLINIQALFLASISAKQIYNPGLCWVIISHAARHCLDLGLHRAGSLATAPSTADADTTSGIDAGMVYTESMNPKSERSRLFWSCFAVDKVMSLTFGRSPNFQTRDCTLPVPPEKPFIASELTSLGYSKYRQSVEIAFMYDAIYTRLYSAAAEAELAALGPEGSPARTRRRGEVVSRLHSDADQLLNNNMVWINTVRDSGYPGCEQLADSLTTEINYAHRVCLTMIHRVQSSSCAESREIYVRVSRDALQLFKKILEDLPNDRQKQAATSWALVFQPFAPFFGVFNAIADNGSGVDKDDADLETLLHITTELEKLNKQASTGVVRRLLGLANEFTEVATEIISRRKWHLDQLKMADNVDIGDMAGNGIYIDEHKREGSASSTDTQVDDPPLTTATASALAGMFSLNSSEEAARKDETEICRESYSEAARQPTLPSWLEFLSDENVTNEDLAWLDEQFDSARAATGGNVSFGSDRPVASATESLPLNLVDVNSSLDSADAERVHEFLRSLSSV</sequence>
<gene>
    <name evidence="5" type="ORF">BZA70DRAFT_271723</name>
</gene>
<dbReference type="EMBL" id="JBBJBU010000001">
    <property type="protein sequence ID" value="KAK7207601.1"/>
    <property type="molecule type" value="Genomic_DNA"/>
</dbReference>
<evidence type="ECO:0000256" key="2">
    <source>
        <dbReference type="SAM" id="Coils"/>
    </source>
</evidence>
<accession>A0ABR1FCL9</accession>
<dbReference type="SMART" id="SM00906">
    <property type="entry name" value="Fungal_trans"/>
    <property type="match status" value="1"/>
</dbReference>
<dbReference type="InterPro" id="IPR050987">
    <property type="entry name" value="AtrR-like"/>
</dbReference>
<dbReference type="GeneID" id="90037045"/>